<protein>
    <submittedName>
        <fullName evidence="1">Uncharacterized protein</fullName>
    </submittedName>
</protein>
<dbReference type="RefSeq" id="WP_124540611.1">
    <property type="nucleotide sequence ID" value="NZ_QUSW01000003.1"/>
</dbReference>
<organism evidence="1 2">
    <name type="scientific">Piscinibacter terrae</name>
    <dbReference type="NCBI Taxonomy" id="2496871"/>
    <lineage>
        <taxon>Bacteria</taxon>
        <taxon>Pseudomonadati</taxon>
        <taxon>Pseudomonadota</taxon>
        <taxon>Betaproteobacteria</taxon>
        <taxon>Burkholderiales</taxon>
        <taxon>Sphaerotilaceae</taxon>
        <taxon>Piscinibacter</taxon>
    </lineage>
</organism>
<evidence type="ECO:0000313" key="2">
    <source>
        <dbReference type="Proteomes" id="UP000267464"/>
    </source>
</evidence>
<reference evidence="1 2" key="2">
    <citation type="submission" date="2018-12" db="EMBL/GenBank/DDBJ databases">
        <title>Rhizobacter gummiphilus sp. nov., a rubber-degrading bacterium isolated from the soil of a botanical garden in Japan.</title>
        <authorList>
            <person name="Shunsuke S.S."/>
        </authorList>
    </citation>
    <scope>NUCLEOTIDE SEQUENCE [LARGE SCALE GENOMIC DNA]</scope>
    <source>
        <strain evidence="1 2">S-16</strain>
    </source>
</reference>
<dbReference type="OrthoDB" id="8686104at2"/>
<gene>
    <name evidence="1" type="ORF">DZC73_12610</name>
</gene>
<sequence length="111" mass="12084">MKNLPAREKLDLAEKVSMYLVLAGSLDKNSPMDDYDRANELSLELAMLLPANLYRQMVEAAAHPSSKVNPASVAIAMRTELIAPDEGNLVAEQVAFHAPGAQMERPKGKAH</sequence>
<comment type="caution">
    <text evidence="1">The sequence shown here is derived from an EMBL/GenBank/DDBJ whole genome shotgun (WGS) entry which is preliminary data.</text>
</comment>
<proteinExistence type="predicted"/>
<dbReference type="EMBL" id="QUSW01000003">
    <property type="protein sequence ID" value="RQP24159.1"/>
    <property type="molecule type" value="Genomic_DNA"/>
</dbReference>
<dbReference type="AlphaFoldDB" id="A0A3N7JT82"/>
<dbReference type="Proteomes" id="UP000267464">
    <property type="component" value="Unassembled WGS sequence"/>
</dbReference>
<reference evidence="1 2" key="1">
    <citation type="submission" date="2018-08" db="EMBL/GenBank/DDBJ databases">
        <authorList>
            <person name="Khan S.A."/>
            <person name="Jeon C.O."/>
            <person name="Chun B.H."/>
            <person name="Jeong S.E."/>
        </authorList>
    </citation>
    <scope>NUCLEOTIDE SEQUENCE [LARGE SCALE GENOMIC DNA]</scope>
    <source>
        <strain evidence="1 2">S-16</strain>
    </source>
</reference>
<keyword evidence="2" id="KW-1185">Reference proteome</keyword>
<accession>A0A3N7JT82</accession>
<evidence type="ECO:0000313" key="1">
    <source>
        <dbReference type="EMBL" id="RQP24159.1"/>
    </source>
</evidence>
<name>A0A3N7JT82_9BURK</name>